<evidence type="ECO:0000256" key="1">
    <source>
        <dbReference type="ARBA" id="ARBA00006432"/>
    </source>
</evidence>
<feature type="domain" description="AMP-dependent synthetase/ligase" evidence="5">
    <location>
        <begin position="76"/>
        <end position="439"/>
    </location>
</feature>
<protein>
    <submittedName>
        <fullName evidence="7">Acetyl-CoA synthetase (Acetate-CoA ligase)</fullName>
        <ecNumber evidence="7">6.2.1.1</ecNumber>
    </submittedName>
</protein>
<dbReference type="GO" id="GO:0015645">
    <property type="term" value="F:fatty acid ligase activity"/>
    <property type="evidence" value="ECO:0007669"/>
    <property type="project" value="TreeGrafter"/>
</dbReference>
<dbReference type="GO" id="GO:0003987">
    <property type="term" value="F:acetate-CoA ligase activity"/>
    <property type="evidence" value="ECO:0007669"/>
    <property type="project" value="UniProtKB-EC"/>
</dbReference>
<dbReference type="EC" id="6.2.1.1" evidence="7"/>
<reference evidence="7 8" key="1">
    <citation type="journal article" date="2007" name="Genome Biol.">
        <title>Interrupted coding sequences in Mycobacterium smegmatis: authentic mutations or sequencing errors?</title>
        <authorList>
            <person name="Deshayes C."/>
            <person name="Perrodou E."/>
            <person name="Gallien S."/>
            <person name="Euphrasie D."/>
            <person name="Schaeffer C."/>
            <person name="Van-Dorsselaer A."/>
            <person name="Poch O."/>
            <person name="Lecompte O."/>
            <person name="Reyrat J.M."/>
        </authorList>
    </citation>
    <scope>NUCLEOTIDE SEQUENCE [LARGE SCALE GENOMIC DNA]</scope>
    <source>
        <strain evidence="8">ATCC 700084 / mc(2)155</strain>
    </source>
</reference>
<dbReference type="EMBL" id="CP001663">
    <property type="protein sequence ID" value="AFP37180.1"/>
    <property type="molecule type" value="Genomic_DNA"/>
</dbReference>
<dbReference type="PROSITE" id="PS00455">
    <property type="entry name" value="AMP_BINDING"/>
    <property type="match status" value="1"/>
</dbReference>
<keyword evidence="3" id="KW-0547">Nucleotide-binding</keyword>
<dbReference type="InterPro" id="IPR042099">
    <property type="entry name" value="ANL_N_sf"/>
</dbReference>
<gene>
    <name evidence="7" type="ordered locus">MSMEI_0700</name>
</gene>
<dbReference type="GO" id="GO:0004321">
    <property type="term" value="F:fatty-acyl-CoA synthase activity"/>
    <property type="evidence" value="ECO:0007669"/>
    <property type="project" value="TreeGrafter"/>
</dbReference>
<dbReference type="InterPro" id="IPR025110">
    <property type="entry name" value="AMP-bd_C"/>
</dbReference>
<dbReference type="Gene3D" id="3.40.50.12780">
    <property type="entry name" value="N-terminal domain of ligase-like"/>
    <property type="match status" value="1"/>
</dbReference>
<dbReference type="CDD" id="cd05972">
    <property type="entry name" value="MACS_like"/>
    <property type="match status" value="1"/>
</dbReference>
<evidence type="ECO:0000256" key="3">
    <source>
        <dbReference type="ARBA" id="ARBA00022741"/>
    </source>
</evidence>
<dbReference type="InterPro" id="IPR000873">
    <property type="entry name" value="AMP-dep_synth/lig_dom"/>
</dbReference>
<evidence type="ECO:0000259" key="5">
    <source>
        <dbReference type="Pfam" id="PF00501"/>
    </source>
</evidence>
<dbReference type="PATRIC" id="fig|246196.56.peg.716"/>
<dbReference type="KEGG" id="msg:MSMEI_0700"/>
<dbReference type="InterPro" id="IPR020845">
    <property type="entry name" value="AMP-binding_CS"/>
</dbReference>
<dbReference type="InterPro" id="IPR045851">
    <property type="entry name" value="AMP-bd_C_sf"/>
</dbReference>
<evidence type="ECO:0000313" key="7">
    <source>
        <dbReference type="EMBL" id="AFP37180.1"/>
    </source>
</evidence>
<proteinExistence type="inferred from homology"/>
<name>I7F6G2_MYCS2</name>
<comment type="similarity">
    <text evidence="1">Belongs to the ATP-dependent AMP-binding enzyme family.</text>
</comment>
<keyword evidence="4" id="KW-0067">ATP-binding</keyword>
<dbReference type="Gene3D" id="3.30.300.30">
    <property type="match status" value="1"/>
</dbReference>
<dbReference type="SUPFAM" id="SSF56801">
    <property type="entry name" value="Acetyl-CoA synthetase-like"/>
    <property type="match status" value="1"/>
</dbReference>
<dbReference type="Pfam" id="PF13193">
    <property type="entry name" value="AMP-binding_C"/>
    <property type="match status" value="1"/>
</dbReference>
<evidence type="ECO:0000259" key="6">
    <source>
        <dbReference type="Pfam" id="PF13193"/>
    </source>
</evidence>
<sequence length="585" mass="62972">MVGDARTLVACRVPRRGLPGNGIRPDVHEDSESELLMARDVCTVEQAWDAIESRLDRDPFGPDFNTAHEACSRYATDPGRLALTVRHEDGSADQWSYRELDRQAAKAARVFARAGLRRGDRVAGLLTRQVESWITALAAWRSGLVYVPLFGGFGPEPIALRIKAARVSAVVVDARYREALHRAQQLGDLDVSVFVVGGSEVACDRSFWSDLDSADADGPIVPTKIVDTATILFTSGTSGTPKACVMTHAAFLSVMPYAVSVLGLGPHSRDVVFSTADPAWAYGLYSTGASVMALGVHRVMYTGPFVPEKWYRVLTEEQATVVTTAPAALRRWTEPLTHGGVPSSLRLVAAAGEPLTEAVASAWEATGAPPVRNGYGLSEVGMLLGDVLDADVPLHPGKIAGTIPGFDVFLADRDGQPVGEGEPGLIAVRRPRHQMSAGYENVPERWEARWREDVFLTEDLAVRDAEGRWQVLGRDDDIIIASGHNVSPVEVENALLQHPGVAEAAAVAHVDDTYGNVVRAVVVRTDTAPAQDVMVDELKGLVGQHVGRYAAPRVVDFVSELPRTEVGKLRRAALRDNPVSGVSAP</sequence>
<dbReference type="GO" id="GO:0006637">
    <property type="term" value="P:acyl-CoA metabolic process"/>
    <property type="evidence" value="ECO:0007669"/>
    <property type="project" value="TreeGrafter"/>
</dbReference>
<keyword evidence="2 7" id="KW-0436">Ligase</keyword>
<dbReference type="PANTHER" id="PTHR43605">
    <property type="entry name" value="ACYL-COENZYME A SYNTHETASE"/>
    <property type="match status" value="1"/>
</dbReference>
<accession>I7F6G2</accession>
<reference evidence="7 8" key="2">
    <citation type="journal article" date="2009" name="Genome Res.">
        <title>Ortho-proteogenomics: multiple proteomes investigation through orthology and a new MS-based protocol.</title>
        <authorList>
            <person name="Gallien S."/>
            <person name="Perrodou E."/>
            <person name="Carapito C."/>
            <person name="Deshayes C."/>
            <person name="Reyrat J.M."/>
            <person name="Van Dorsselaer A."/>
            <person name="Poch O."/>
            <person name="Schaeffer C."/>
            <person name="Lecompte O."/>
        </authorList>
    </citation>
    <scope>NUCLEOTIDE SEQUENCE [LARGE SCALE GENOMIC DNA]</scope>
    <source>
        <strain evidence="8">ATCC 700084 / mc(2)155</strain>
    </source>
</reference>
<dbReference type="GO" id="GO:0005524">
    <property type="term" value="F:ATP binding"/>
    <property type="evidence" value="ECO:0007669"/>
    <property type="project" value="UniProtKB-KW"/>
</dbReference>
<dbReference type="GO" id="GO:0006633">
    <property type="term" value="P:fatty acid biosynthetic process"/>
    <property type="evidence" value="ECO:0007669"/>
    <property type="project" value="TreeGrafter"/>
</dbReference>
<evidence type="ECO:0000256" key="2">
    <source>
        <dbReference type="ARBA" id="ARBA00022598"/>
    </source>
</evidence>
<dbReference type="Pfam" id="PF00501">
    <property type="entry name" value="AMP-binding"/>
    <property type="match status" value="1"/>
</dbReference>
<dbReference type="PANTHER" id="PTHR43605:SF10">
    <property type="entry name" value="ACYL-COA SYNTHETASE MEDIUM CHAIN FAMILY MEMBER 3"/>
    <property type="match status" value="1"/>
</dbReference>
<dbReference type="AlphaFoldDB" id="I7F6G2"/>
<dbReference type="InterPro" id="IPR051087">
    <property type="entry name" value="Mitochondrial_ACSM"/>
</dbReference>
<dbReference type="Proteomes" id="UP000006158">
    <property type="component" value="Chromosome"/>
</dbReference>
<organism evidence="7 8">
    <name type="scientific">Mycolicibacterium smegmatis (strain ATCC 700084 / mc(2)155)</name>
    <name type="common">Mycobacterium smegmatis</name>
    <dbReference type="NCBI Taxonomy" id="246196"/>
    <lineage>
        <taxon>Bacteria</taxon>
        <taxon>Bacillati</taxon>
        <taxon>Actinomycetota</taxon>
        <taxon>Actinomycetes</taxon>
        <taxon>Mycobacteriales</taxon>
        <taxon>Mycobacteriaceae</taxon>
        <taxon>Mycolicibacterium</taxon>
    </lineage>
</organism>
<evidence type="ECO:0000313" key="8">
    <source>
        <dbReference type="Proteomes" id="UP000006158"/>
    </source>
</evidence>
<feature type="domain" description="AMP-binding enzyme C-terminal" evidence="6">
    <location>
        <begin position="490"/>
        <end position="568"/>
    </location>
</feature>
<evidence type="ECO:0000256" key="4">
    <source>
        <dbReference type="ARBA" id="ARBA00022840"/>
    </source>
</evidence>